<evidence type="ECO:0000313" key="2">
    <source>
        <dbReference type="EMBL" id="AXX95701.1"/>
    </source>
</evidence>
<dbReference type="RefSeq" id="WP_118917870.1">
    <property type="nucleotide sequence ID" value="NZ_CP032097.1"/>
</dbReference>
<keyword evidence="1" id="KW-0812">Transmembrane</keyword>
<name>A0A347UA23_9BACT</name>
<evidence type="ECO:0000313" key="4">
    <source>
        <dbReference type="Proteomes" id="UP000262582"/>
    </source>
</evidence>
<proteinExistence type="predicted"/>
<accession>A0A347UA23</accession>
<dbReference type="EMBL" id="CP032097">
    <property type="protein sequence ID" value="AXX95701.1"/>
    <property type="molecule type" value="Genomic_DNA"/>
</dbReference>
<keyword evidence="1" id="KW-0472">Membrane</keyword>
<feature type="transmembrane region" description="Helical" evidence="1">
    <location>
        <begin position="70"/>
        <end position="88"/>
    </location>
</feature>
<evidence type="ECO:0000313" key="3">
    <source>
        <dbReference type="EMBL" id="RXI31426.1"/>
    </source>
</evidence>
<evidence type="ECO:0000313" key="5">
    <source>
        <dbReference type="Proteomes" id="UP000290588"/>
    </source>
</evidence>
<dbReference type="EMBL" id="NXIG01000004">
    <property type="protein sequence ID" value="RXI31426.1"/>
    <property type="molecule type" value="Genomic_DNA"/>
</dbReference>
<feature type="transmembrane region" description="Helical" evidence="1">
    <location>
        <begin position="44"/>
        <end position="64"/>
    </location>
</feature>
<dbReference type="AlphaFoldDB" id="A0A347UA23"/>
<organism evidence="3 5">
    <name type="scientific">Arcobacter ellisii</name>
    <dbReference type="NCBI Taxonomy" id="913109"/>
    <lineage>
        <taxon>Bacteria</taxon>
        <taxon>Pseudomonadati</taxon>
        <taxon>Campylobacterota</taxon>
        <taxon>Epsilonproteobacteria</taxon>
        <taxon>Campylobacterales</taxon>
        <taxon>Arcobacteraceae</taxon>
        <taxon>Arcobacter</taxon>
    </lineage>
</organism>
<keyword evidence="4" id="KW-1185">Reference proteome</keyword>
<dbReference type="Proteomes" id="UP000262582">
    <property type="component" value="Chromosome"/>
</dbReference>
<evidence type="ECO:0000256" key="1">
    <source>
        <dbReference type="SAM" id="Phobius"/>
    </source>
</evidence>
<gene>
    <name evidence="2" type="ORF">AELL_2057</name>
    <name evidence="3" type="ORF">CP962_04755</name>
</gene>
<protein>
    <submittedName>
        <fullName evidence="2">Membrane protein</fullName>
    </submittedName>
</protein>
<dbReference type="OrthoDB" id="5347483at2"/>
<sequence>MSSTMNCPECNHEILTRMGTICPNCGYTVGYFNGDIKRKKYAKFFALTVFTPFISFITIIFAQLNKYTMFIGIAIFFYLAIKSCPISFKEIFLTKFEKIFFWLIWVLANSLIFSLIVNILIKTMKG</sequence>
<dbReference type="KEGG" id="aell:AELL_2057"/>
<feature type="transmembrane region" description="Helical" evidence="1">
    <location>
        <begin position="100"/>
        <end position="121"/>
    </location>
</feature>
<keyword evidence="1" id="KW-1133">Transmembrane helix</keyword>
<reference evidence="3 5" key="1">
    <citation type="submission" date="2017-09" db="EMBL/GenBank/DDBJ databases">
        <title>Genomics of the genus Arcobacter.</title>
        <authorList>
            <person name="Perez-Cataluna A."/>
            <person name="Figueras M.J."/>
            <person name="Salas-Masso N."/>
        </authorList>
    </citation>
    <scope>NUCLEOTIDE SEQUENCE [LARGE SCALE GENOMIC DNA]</scope>
    <source>
        <strain evidence="3 5">CECT 7837</strain>
    </source>
</reference>
<reference evidence="2 4" key="2">
    <citation type="submission" date="2018-08" db="EMBL/GenBank/DDBJ databases">
        <title>Complete genome of the Arcobacter ellisii type strain LMG 26155.</title>
        <authorList>
            <person name="Miller W.G."/>
            <person name="Yee E."/>
            <person name="Bono J.L."/>
        </authorList>
    </citation>
    <scope>NUCLEOTIDE SEQUENCE [LARGE SCALE GENOMIC DNA]</scope>
    <source>
        <strain evidence="2 4">LMG 26155</strain>
    </source>
</reference>
<dbReference type="Proteomes" id="UP000290588">
    <property type="component" value="Unassembled WGS sequence"/>
</dbReference>